<dbReference type="InterPro" id="IPR050832">
    <property type="entry name" value="Bact_Acetyltransf"/>
</dbReference>
<dbReference type="PANTHER" id="PTHR43877:SF2">
    <property type="entry name" value="AMINOALKYLPHOSPHONATE N-ACETYLTRANSFERASE-RELATED"/>
    <property type="match status" value="1"/>
</dbReference>
<dbReference type="PROSITE" id="PS51186">
    <property type="entry name" value="GNAT"/>
    <property type="match status" value="1"/>
</dbReference>
<evidence type="ECO:0000313" key="5">
    <source>
        <dbReference type="Proteomes" id="UP000231501"/>
    </source>
</evidence>
<evidence type="ECO:0000256" key="1">
    <source>
        <dbReference type="ARBA" id="ARBA00022679"/>
    </source>
</evidence>
<dbReference type="InterPro" id="IPR000182">
    <property type="entry name" value="GNAT_dom"/>
</dbReference>
<dbReference type="Gene3D" id="3.40.630.30">
    <property type="match status" value="1"/>
</dbReference>
<name>A0A2G9CBE0_9BURK</name>
<dbReference type="PANTHER" id="PTHR43877">
    <property type="entry name" value="AMINOALKYLPHOSPHONATE N-ACETYLTRANSFERASE-RELATED-RELATED"/>
    <property type="match status" value="1"/>
</dbReference>
<keyword evidence="5" id="KW-1185">Reference proteome</keyword>
<dbReference type="InterPro" id="IPR016181">
    <property type="entry name" value="Acyl_CoA_acyltransferase"/>
</dbReference>
<sequence>MSSEIVVRPIAPSDLAAWRPLWDGYNAFYGRVGETALPEAVTASTWARFFDEREPVHAFVAELDGRLVGLTHYLFHRSTTRIEDTCYLQDLFTADDVRGRGVGRALIAAVTAAVQARGGHRLYWQTHTTNAAGRALYDRVAEHKGFLVYGQDF</sequence>
<dbReference type="OrthoDB" id="5295305at2"/>
<comment type="caution">
    <text evidence="4">The sequence shown here is derived from an EMBL/GenBank/DDBJ whole genome shotgun (WGS) entry which is preliminary data.</text>
</comment>
<dbReference type="EMBL" id="PEOG01000030">
    <property type="protein sequence ID" value="PIM52839.1"/>
    <property type="molecule type" value="Genomic_DNA"/>
</dbReference>
<dbReference type="SUPFAM" id="SSF55729">
    <property type="entry name" value="Acyl-CoA N-acyltransferases (Nat)"/>
    <property type="match status" value="1"/>
</dbReference>
<accession>A0A2G9CBE0</accession>
<gene>
    <name evidence="4" type="ORF">CS062_12605</name>
</gene>
<evidence type="ECO:0000259" key="3">
    <source>
        <dbReference type="PROSITE" id="PS51186"/>
    </source>
</evidence>
<keyword evidence="2" id="KW-0012">Acyltransferase</keyword>
<evidence type="ECO:0000313" key="4">
    <source>
        <dbReference type="EMBL" id="PIM52839.1"/>
    </source>
</evidence>
<keyword evidence="1 4" id="KW-0808">Transferase</keyword>
<dbReference type="CDD" id="cd04301">
    <property type="entry name" value="NAT_SF"/>
    <property type="match status" value="1"/>
</dbReference>
<dbReference type="Pfam" id="PF00583">
    <property type="entry name" value="Acetyltransf_1"/>
    <property type="match status" value="1"/>
</dbReference>
<dbReference type="GO" id="GO:0016747">
    <property type="term" value="F:acyltransferase activity, transferring groups other than amino-acyl groups"/>
    <property type="evidence" value="ECO:0007669"/>
    <property type="project" value="InterPro"/>
</dbReference>
<protein>
    <submittedName>
        <fullName evidence="4">GNAT family N-acetyltransferase</fullName>
    </submittedName>
</protein>
<feature type="domain" description="N-acetyltransferase" evidence="3">
    <location>
        <begin position="5"/>
        <end position="153"/>
    </location>
</feature>
<dbReference type="AlphaFoldDB" id="A0A2G9CBE0"/>
<organism evidence="4 5">
    <name type="scientific">Roseateles chitinivorans</name>
    <dbReference type="NCBI Taxonomy" id="2917965"/>
    <lineage>
        <taxon>Bacteria</taxon>
        <taxon>Pseudomonadati</taxon>
        <taxon>Pseudomonadota</taxon>
        <taxon>Betaproteobacteria</taxon>
        <taxon>Burkholderiales</taxon>
        <taxon>Sphaerotilaceae</taxon>
        <taxon>Roseateles</taxon>
    </lineage>
</organism>
<proteinExistence type="predicted"/>
<dbReference type="RefSeq" id="WP_099861988.1">
    <property type="nucleotide sequence ID" value="NZ_PEOG01000030.1"/>
</dbReference>
<evidence type="ECO:0000256" key="2">
    <source>
        <dbReference type="ARBA" id="ARBA00023315"/>
    </source>
</evidence>
<reference evidence="4 5" key="1">
    <citation type="submission" date="2017-11" db="EMBL/GenBank/DDBJ databases">
        <title>Draft genome sequence of Mitsuaria sp. HWN-4.</title>
        <authorList>
            <person name="Gundlapally S.R."/>
        </authorList>
    </citation>
    <scope>NUCLEOTIDE SEQUENCE [LARGE SCALE GENOMIC DNA]</scope>
    <source>
        <strain evidence="4 5">HWN-4</strain>
    </source>
</reference>
<dbReference type="Proteomes" id="UP000231501">
    <property type="component" value="Unassembled WGS sequence"/>
</dbReference>